<keyword evidence="3 6" id="KW-0812">Transmembrane</keyword>
<evidence type="ECO:0000256" key="6">
    <source>
        <dbReference type="RuleBase" id="RU367008"/>
    </source>
</evidence>
<protein>
    <recommendedName>
        <fullName evidence="6">Dolichyl-diphosphooligosaccharide-protein glycosyltransferase subunit OST5</fullName>
    </recommendedName>
</protein>
<reference evidence="7 8" key="1">
    <citation type="journal article" date="2018" name="Mol. Biol. Evol.">
        <title>Broad Genomic Sampling Reveals a Smut Pathogenic Ancestry of the Fungal Clade Ustilaginomycotina.</title>
        <authorList>
            <person name="Kijpornyongpan T."/>
            <person name="Mondo S.J."/>
            <person name="Barry K."/>
            <person name="Sandor L."/>
            <person name="Lee J."/>
            <person name="Lipzen A."/>
            <person name="Pangilinan J."/>
            <person name="LaButti K."/>
            <person name="Hainaut M."/>
            <person name="Henrissat B."/>
            <person name="Grigoriev I.V."/>
            <person name="Spatafora J.W."/>
            <person name="Aime M.C."/>
        </authorList>
    </citation>
    <scope>NUCLEOTIDE SEQUENCE [LARGE SCALE GENOMIC DNA]</scope>
    <source>
        <strain evidence="7 8">MCA 5214</strain>
    </source>
</reference>
<dbReference type="OrthoDB" id="2503643at2759"/>
<gene>
    <name evidence="7" type="ORF">BDZ90DRAFT_229428</name>
</gene>
<keyword evidence="5 6" id="KW-0472">Membrane</keyword>
<dbReference type="RefSeq" id="XP_025365015.1">
    <property type="nucleotide sequence ID" value="XM_025505056.1"/>
</dbReference>
<accession>A0A316V2J4</accession>
<evidence type="ECO:0000256" key="5">
    <source>
        <dbReference type="ARBA" id="ARBA00023136"/>
    </source>
</evidence>
<keyword evidence="4 6" id="KW-1133">Transmembrane helix</keyword>
<dbReference type="GeneID" id="37026879"/>
<organism evidence="7 8">
    <name type="scientific">Jaminaea rosea</name>
    <dbReference type="NCBI Taxonomy" id="1569628"/>
    <lineage>
        <taxon>Eukaryota</taxon>
        <taxon>Fungi</taxon>
        <taxon>Dikarya</taxon>
        <taxon>Basidiomycota</taxon>
        <taxon>Ustilaginomycotina</taxon>
        <taxon>Exobasidiomycetes</taxon>
        <taxon>Microstromatales</taxon>
        <taxon>Microstromatales incertae sedis</taxon>
        <taxon>Jaminaea</taxon>
    </lineage>
</organism>
<evidence type="ECO:0000256" key="4">
    <source>
        <dbReference type="ARBA" id="ARBA00022989"/>
    </source>
</evidence>
<evidence type="ECO:0000313" key="8">
    <source>
        <dbReference type="Proteomes" id="UP000245884"/>
    </source>
</evidence>
<dbReference type="EMBL" id="KZ819662">
    <property type="protein sequence ID" value="PWN30403.1"/>
    <property type="molecule type" value="Genomic_DNA"/>
</dbReference>
<evidence type="ECO:0000256" key="1">
    <source>
        <dbReference type="ARBA" id="ARBA00004141"/>
    </source>
</evidence>
<dbReference type="GO" id="GO:0008250">
    <property type="term" value="C:oligosaccharyltransferase complex"/>
    <property type="evidence" value="ECO:0007669"/>
    <property type="project" value="UniProtKB-UniRule"/>
</dbReference>
<evidence type="ECO:0000256" key="2">
    <source>
        <dbReference type="ARBA" id="ARBA00009825"/>
    </source>
</evidence>
<dbReference type="STRING" id="1569628.A0A316V2J4"/>
<keyword evidence="8" id="KW-1185">Reference proteome</keyword>
<feature type="transmembrane region" description="Helical" evidence="6">
    <location>
        <begin position="28"/>
        <end position="48"/>
    </location>
</feature>
<name>A0A316V2J4_9BASI</name>
<comment type="subunit">
    <text evidence="6">Component of the oligosaccharyltransferase (OST) complex.</text>
</comment>
<comment type="subcellular location">
    <subcellularLocation>
        <location evidence="1 6">Membrane</location>
        <topology evidence="1 6">Multi-pass membrane protein</topology>
    </subcellularLocation>
</comment>
<evidence type="ECO:0000313" key="7">
    <source>
        <dbReference type="EMBL" id="PWN30403.1"/>
    </source>
</evidence>
<evidence type="ECO:0000256" key="3">
    <source>
        <dbReference type="ARBA" id="ARBA00022692"/>
    </source>
</evidence>
<dbReference type="Pfam" id="PF05251">
    <property type="entry name" value="Ost5"/>
    <property type="match status" value="1"/>
</dbReference>
<dbReference type="AlphaFoldDB" id="A0A316V2J4"/>
<comment type="function">
    <text evidence="6">Subunit of the oligosaccharyl transferase (OST) complex that catalyzes the initial transfer of a defined glycan (Glc(3)Man(9)GlcNAc(2) in eukaryotes) from the lipid carrier dolichol-pyrophosphate to an asparagine residue within an Asn-X-Ser/Thr consensus motif in nascent polypeptide chains, the first step in protein N-glycosylation. N-glycosylation occurs cotranslationally and the complex associates with the Sec61 complex at the channel-forming translocon complex that mediates protein translocation across the endoplasmic reticulum (ER). All subunits are required for a maximal enzyme activity.</text>
</comment>
<comment type="similarity">
    <text evidence="2 6">Belongs to the OST5 family.</text>
</comment>
<proteinExistence type="inferred from homology"/>
<sequence>MSFSQSYKAAASLHSTSPPIRPSVPVHAMPTVALVLLLATFFGAFFFTTLPKRGALPSELAVAIATSICAGGGVVALFNAVGVYV</sequence>
<feature type="transmembrane region" description="Helical" evidence="6">
    <location>
        <begin position="60"/>
        <end position="84"/>
    </location>
</feature>
<dbReference type="InterPro" id="IPR007915">
    <property type="entry name" value="TMEM258/Ost5"/>
</dbReference>
<dbReference type="Proteomes" id="UP000245884">
    <property type="component" value="Unassembled WGS sequence"/>
</dbReference>
<dbReference type="GO" id="GO:0006487">
    <property type="term" value="P:protein N-linked glycosylation"/>
    <property type="evidence" value="ECO:0007669"/>
    <property type="project" value="UniProtKB-UniRule"/>
</dbReference>